<dbReference type="SUPFAM" id="SSF52402">
    <property type="entry name" value="Adenine nucleotide alpha hydrolases-like"/>
    <property type="match status" value="1"/>
</dbReference>
<feature type="domain" description="Asparagine synthetase" evidence="4">
    <location>
        <begin position="8"/>
        <end position="151"/>
    </location>
</feature>
<dbReference type="GO" id="GO:0005829">
    <property type="term" value="C:cytosol"/>
    <property type="evidence" value="ECO:0007669"/>
    <property type="project" value="TreeGrafter"/>
</dbReference>
<comment type="pathway">
    <text evidence="1">Amino-acid biosynthesis; L-asparagine biosynthesis; L-asparagine from L-aspartate (L-Gln route): step 1/1.</text>
</comment>
<dbReference type="CDD" id="cd01991">
    <property type="entry name" value="Asn_synthase_B_C"/>
    <property type="match status" value="1"/>
</dbReference>
<comment type="catalytic activity">
    <reaction evidence="3">
        <text>L-aspartate + L-glutamine + ATP + H2O = L-asparagine + L-glutamate + AMP + diphosphate + H(+)</text>
        <dbReference type="Rhea" id="RHEA:12228"/>
        <dbReference type="ChEBI" id="CHEBI:15377"/>
        <dbReference type="ChEBI" id="CHEBI:15378"/>
        <dbReference type="ChEBI" id="CHEBI:29985"/>
        <dbReference type="ChEBI" id="CHEBI:29991"/>
        <dbReference type="ChEBI" id="CHEBI:30616"/>
        <dbReference type="ChEBI" id="CHEBI:33019"/>
        <dbReference type="ChEBI" id="CHEBI:58048"/>
        <dbReference type="ChEBI" id="CHEBI:58359"/>
        <dbReference type="ChEBI" id="CHEBI:456215"/>
        <dbReference type="EC" id="6.3.5.4"/>
    </reaction>
</comment>
<dbReference type="InterPro" id="IPR014729">
    <property type="entry name" value="Rossmann-like_a/b/a_fold"/>
</dbReference>
<dbReference type="GO" id="GO:0004066">
    <property type="term" value="F:asparagine synthase (glutamine-hydrolyzing) activity"/>
    <property type="evidence" value="ECO:0007669"/>
    <property type="project" value="UniProtKB-EC"/>
</dbReference>
<protein>
    <recommendedName>
        <fullName evidence="2">asparagine synthase (glutamine-hydrolyzing)</fullName>
        <ecNumber evidence="2">6.3.5.4</ecNumber>
    </recommendedName>
</protein>
<accession>A0A2H0BSW7</accession>
<dbReference type="InterPro" id="IPR051786">
    <property type="entry name" value="ASN_synthetase/amidase"/>
</dbReference>
<dbReference type="PANTHER" id="PTHR43284:SF1">
    <property type="entry name" value="ASPARAGINE SYNTHETASE"/>
    <property type="match status" value="1"/>
</dbReference>
<evidence type="ECO:0000259" key="4">
    <source>
        <dbReference type="Pfam" id="PF00733"/>
    </source>
</evidence>
<dbReference type="PANTHER" id="PTHR43284">
    <property type="entry name" value="ASPARAGINE SYNTHETASE (GLUTAMINE-HYDROLYZING)"/>
    <property type="match status" value="1"/>
</dbReference>
<dbReference type="InterPro" id="IPR001962">
    <property type="entry name" value="Asn_synthase"/>
</dbReference>
<dbReference type="EC" id="6.3.5.4" evidence="2"/>
<evidence type="ECO:0000256" key="2">
    <source>
        <dbReference type="ARBA" id="ARBA00012737"/>
    </source>
</evidence>
<gene>
    <name evidence="5" type="ORF">COX00_02185</name>
</gene>
<evidence type="ECO:0000313" key="5">
    <source>
        <dbReference type="EMBL" id="PIP60629.1"/>
    </source>
</evidence>
<evidence type="ECO:0000256" key="1">
    <source>
        <dbReference type="ARBA" id="ARBA00005187"/>
    </source>
</evidence>
<comment type="caution">
    <text evidence="5">The sequence shown here is derived from an EMBL/GenBank/DDBJ whole genome shotgun (WGS) entry which is preliminary data.</text>
</comment>
<dbReference type="EMBL" id="PCSZ01000044">
    <property type="protein sequence ID" value="PIP60629.1"/>
    <property type="molecule type" value="Genomic_DNA"/>
</dbReference>
<dbReference type="Gene3D" id="3.40.50.620">
    <property type="entry name" value="HUPs"/>
    <property type="match status" value="1"/>
</dbReference>
<reference evidence="5 6" key="1">
    <citation type="submission" date="2017-09" db="EMBL/GenBank/DDBJ databases">
        <title>Depth-based differentiation of microbial function through sediment-hosted aquifers and enrichment of novel symbionts in the deep terrestrial subsurface.</title>
        <authorList>
            <person name="Probst A.J."/>
            <person name="Ladd B."/>
            <person name="Jarett J.K."/>
            <person name="Geller-Mcgrath D.E."/>
            <person name="Sieber C.M."/>
            <person name="Emerson J.B."/>
            <person name="Anantharaman K."/>
            <person name="Thomas B.C."/>
            <person name="Malmstrom R."/>
            <person name="Stieglmeier M."/>
            <person name="Klingl A."/>
            <person name="Woyke T."/>
            <person name="Ryan C.M."/>
            <person name="Banfield J.F."/>
        </authorList>
    </citation>
    <scope>NUCLEOTIDE SEQUENCE [LARGE SCALE GENOMIC DNA]</scope>
    <source>
        <strain evidence="5">CG22_combo_CG10-13_8_21_14_all_47_17</strain>
    </source>
</reference>
<sequence>QKLGLEGALDFDLRSYLPDDLNVKLDRATMAHAVEARCPILDERIVQFATHMPAKYTILHKEPKALLKSALYGIVPEEVFSRPKRGFQVPLSEWFRGSLRSAFVERCLSSDMKLLTICNEPFIRRLLKENDRGIDHGNRLWMLFSLSTWLELYD</sequence>
<dbReference type="Pfam" id="PF00733">
    <property type="entry name" value="Asn_synthase"/>
    <property type="match status" value="1"/>
</dbReference>
<name>A0A2H0BSW7_9BACT</name>
<dbReference type="AlphaFoldDB" id="A0A2H0BSW7"/>
<evidence type="ECO:0000256" key="3">
    <source>
        <dbReference type="ARBA" id="ARBA00048741"/>
    </source>
</evidence>
<dbReference type="Proteomes" id="UP000231581">
    <property type="component" value="Unassembled WGS sequence"/>
</dbReference>
<proteinExistence type="predicted"/>
<feature type="non-terminal residue" evidence="5">
    <location>
        <position position="1"/>
    </location>
</feature>
<organism evidence="5 6">
    <name type="scientific">Candidatus Uhrbacteria bacterium CG22_combo_CG10-13_8_21_14_all_47_17</name>
    <dbReference type="NCBI Taxonomy" id="1975041"/>
    <lineage>
        <taxon>Bacteria</taxon>
        <taxon>Candidatus Uhriibacteriota</taxon>
    </lineage>
</organism>
<dbReference type="GO" id="GO:0006529">
    <property type="term" value="P:asparagine biosynthetic process"/>
    <property type="evidence" value="ECO:0007669"/>
    <property type="project" value="InterPro"/>
</dbReference>
<evidence type="ECO:0000313" key="6">
    <source>
        <dbReference type="Proteomes" id="UP000231581"/>
    </source>
</evidence>